<evidence type="ECO:0000256" key="4">
    <source>
        <dbReference type="ARBA" id="ARBA00022898"/>
    </source>
</evidence>
<sequence>MNYLNKKTGQNIVLEEELLFDRSHKGGYGIGLPKLDVPEVNYKKLYNKNLRKNKARLPELSEPEVVRHFTRLSTWNYAIDLGIYPLGSCTMKHNPRLNEEIARSSEICEAHPYDPIEWTQGHLQIMYELQEDLKKVTGMPAVSLQPSAGAQGEFTGLLLISAYHRNKGKIKKTIITADTSHGTNPASAALAGYNIVQVQTGEDGYVTLDSVKDVLTDDVAAMMLTNPNTLGFFEKNIEQIAKLLHEKDALLYIDGANMNAVLGLSRPGDYGADVIQFNLHKTFTTPHGGGGPGSGPIAVSEKLIPYLPIPRVEEKNGNYHLNYSFSKSIGRVKSFYGNYGMFIRAWCYIKALGGEGLRKVSENAILNANYIKSQLKDVLHIPVDGNHLHEVVFNDKNQKESGWDTSKIAKALIDYGMHPPTVYFPLCVKNALMVEPTETESKDELDRFILSIKEIVTSKDSSVVHPKRAFREKIDEVKAARELKLTYKFKDE</sequence>
<dbReference type="AlphaFoldDB" id="A0A6N6VW90"/>
<dbReference type="InterPro" id="IPR015421">
    <property type="entry name" value="PyrdxlP-dep_Trfase_major"/>
</dbReference>
<evidence type="ECO:0000256" key="6">
    <source>
        <dbReference type="ARBA" id="ARBA00049026"/>
    </source>
</evidence>
<evidence type="ECO:0000313" key="9">
    <source>
        <dbReference type="EMBL" id="KAB8038723.1"/>
    </source>
</evidence>
<evidence type="ECO:0000256" key="5">
    <source>
        <dbReference type="ARBA" id="ARBA00023002"/>
    </source>
</evidence>
<dbReference type="InterPro" id="IPR020581">
    <property type="entry name" value="GDC_P"/>
</dbReference>
<dbReference type="EMBL" id="WFLM01000003">
    <property type="protein sequence ID" value="KAB8038723.1"/>
    <property type="molecule type" value="Genomic_DNA"/>
</dbReference>
<evidence type="ECO:0000256" key="3">
    <source>
        <dbReference type="ARBA" id="ARBA00012134"/>
    </source>
</evidence>
<dbReference type="InterPro" id="IPR049316">
    <property type="entry name" value="GDC-P_C"/>
</dbReference>
<proteinExistence type="predicted"/>
<dbReference type="PANTHER" id="PTHR11773:SF1">
    <property type="entry name" value="GLYCINE DEHYDROGENASE (DECARBOXYLATING), MITOCHONDRIAL"/>
    <property type="match status" value="1"/>
</dbReference>
<comment type="cofactor">
    <cofactor evidence="1">
        <name>pyridoxal 5'-phosphate</name>
        <dbReference type="ChEBI" id="CHEBI:597326"/>
    </cofactor>
</comment>
<evidence type="ECO:0000313" key="10">
    <source>
        <dbReference type="Proteomes" id="UP000437748"/>
    </source>
</evidence>
<comment type="catalytic activity">
    <reaction evidence="6">
        <text>N(6)-[(R)-lipoyl]-L-lysyl-[glycine-cleavage complex H protein] + glycine + H(+) = N(6)-[(R)-S(8)-aminomethyldihydrolipoyl]-L-lysyl-[glycine-cleavage complex H protein] + CO2</text>
        <dbReference type="Rhea" id="RHEA:24304"/>
        <dbReference type="Rhea" id="RHEA-COMP:10494"/>
        <dbReference type="Rhea" id="RHEA-COMP:10495"/>
        <dbReference type="ChEBI" id="CHEBI:15378"/>
        <dbReference type="ChEBI" id="CHEBI:16526"/>
        <dbReference type="ChEBI" id="CHEBI:57305"/>
        <dbReference type="ChEBI" id="CHEBI:83099"/>
        <dbReference type="ChEBI" id="CHEBI:83143"/>
        <dbReference type="EC" id="1.4.4.2"/>
    </reaction>
</comment>
<organism evidence="9 10">
    <name type="scientific">Silvanigrella paludirubra</name>
    <dbReference type="NCBI Taxonomy" id="2499159"/>
    <lineage>
        <taxon>Bacteria</taxon>
        <taxon>Pseudomonadati</taxon>
        <taxon>Bdellovibrionota</taxon>
        <taxon>Oligoflexia</taxon>
        <taxon>Silvanigrellales</taxon>
        <taxon>Silvanigrellaceae</taxon>
        <taxon>Silvanigrella</taxon>
    </lineage>
</organism>
<keyword evidence="9" id="KW-0808">Transferase</keyword>
<reference evidence="9 10" key="1">
    <citation type="submission" date="2019-10" db="EMBL/GenBank/DDBJ databases">
        <title>New species of Slilvanegrellaceae.</title>
        <authorList>
            <person name="Pitt A."/>
            <person name="Hahn M.W."/>
        </authorList>
    </citation>
    <scope>NUCLEOTIDE SEQUENCE [LARGE SCALE GENOMIC DNA]</scope>
    <source>
        <strain evidence="9 10">SP-Ram-0.45-NSY-1</strain>
    </source>
</reference>
<dbReference type="InterPro" id="IPR015424">
    <property type="entry name" value="PyrdxlP-dep_Trfase"/>
</dbReference>
<dbReference type="GO" id="GO:0030170">
    <property type="term" value="F:pyridoxal phosphate binding"/>
    <property type="evidence" value="ECO:0007669"/>
    <property type="project" value="TreeGrafter"/>
</dbReference>
<dbReference type="FunFam" id="3.40.640.10:FF:000224">
    <property type="entry name" value="Probable glycine dehydrogenase (decarboxylating) subunit 2"/>
    <property type="match status" value="1"/>
</dbReference>
<dbReference type="Pfam" id="PF21478">
    <property type="entry name" value="GcvP2_C"/>
    <property type="match status" value="1"/>
</dbReference>
<dbReference type="GO" id="GO:0005829">
    <property type="term" value="C:cytosol"/>
    <property type="evidence" value="ECO:0007669"/>
    <property type="project" value="TreeGrafter"/>
</dbReference>
<dbReference type="Gene3D" id="3.40.640.10">
    <property type="entry name" value="Type I PLP-dependent aspartate aminotransferase-like (Major domain)"/>
    <property type="match status" value="1"/>
</dbReference>
<dbReference type="GO" id="GO:0005960">
    <property type="term" value="C:glycine cleavage complex"/>
    <property type="evidence" value="ECO:0007669"/>
    <property type="project" value="TreeGrafter"/>
</dbReference>
<evidence type="ECO:0000259" key="8">
    <source>
        <dbReference type="Pfam" id="PF21478"/>
    </source>
</evidence>
<keyword evidence="5" id="KW-0560">Oxidoreductase</keyword>
<protein>
    <recommendedName>
        <fullName evidence="3">glycine dehydrogenase (aminomethyl-transferring)</fullName>
        <ecNumber evidence="3">1.4.4.2</ecNumber>
    </recommendedName>
</protein>
<dbReference type="PANTHER" id="PTHR11773">
    <property type="entry name" value="GLYCINE DEHYDROGENASE, DECARBOXYLATING"/>
    <property type="match status" value="1"/>
</dbReference>
<dbReference type="Gene3D" id="6.20.440.10">
    <property type="match status" value="1"/>
</dbReference>
<evidence type="ECO:0000256" key="1">
    <source>
        <dbReference type="ARBA" id="ARBA00001933"/>
    </source>
</evidence>
<dbReference type="GO" id="GO:0008483">
    <property type="term" value="F:transaminase activity"/>
    <property type="evidence" value="ECO:0007669"/>
    <property type="project" value="UniProtKB-KW"/>
</dbReference>
<keyword evidence="10" id="KW-1185">Reference proteome</keyword>
<dbReference type="InterPro" id="IPR015422">
    <property type="entry name" value="PyrdxlP-dep_Trfase_small"/>
</dbReference>
<dbReference type="Pfam" id="PF02347">
    <property type="entry name" value="GDC-P"/>
    <property type="match status" value="1"/>
</dbReference>
<dbReference type="InterPro" id="IPR049315">
    <property type="entry name" value="GDC-P_N"/>
</dbReference>
<dbReference type="RefSeq" id="WP_153419992.1">
    <property type="nucleotide sequence ID" value="NZ_WFLM01000003.1"/>
</dbReference>
<keyword evidence="9" id="KW-0032">Aminotransferase</keyword>
<accession>A0A6N6VW90</accession>
<evidence type="ECO:0000256" key="2">
    <source>
        <dbReference type="ARBA" id="ARBA00003788"/>
    </source>
</evidence>
<dbReference type="GO" id="GO:0019464">
    <property type="term" value="P:glycine decarboxylation via glycine cleavage system"/>
    <property type="evidence" value="ECO:0007669"/>
    <property type="project" value="TreeGrafter"/>
</dbReference>
<gene>
    <name evidence="9" type="ORF">GCL60_07620</name>
</gene>
<dbReference type="GO" id="GO:0004375">
    <property type="term" value="F:glycine dehydrogenase (decarboxylating) activity"/>
    <property type="evidence" value="ECO:0007669"/>
    <property type="project" value="UniProtKB-EC"/>
</dbReference>
<dbReference type="GO" id="GO:0016594">
    <property type="term" value="F:glycine binding"/>
    <property type="evidence" value="ECO:0007669"/>
    <property type="project" value="TreeGrafter"/>
</dbReference>
<comment type="caution">
    <text evidence="9">The sequence shown here is derived from an EMBL/GenBank/DDBJ whole genome shotgun (WGS) entry which is preliminary data.</text>
</comment>
<name>A0A6N6VW90_9BACT</name>
<dbReference type="Gene3D" id="3.90.1150.10">
    <property type="entry name" value="Aspartate Aminotransferase, domain 1"/>
    <property type="match status" value="1"/>
</dbReference>
<keyword evidence="4" id="KW-0663">Pyridoxal phosphate</keyword>
<feature type="domain" description="Glycine cleavage system P-protein N-terminal" evidence="7">
    <location>
        <begin position="58"/>
        <end position="308"/>
    </location>
</feature>
<comment type="function">
    <text evidence="2">The glycine cleavage system catalyzes the degradation of glycine. The P protein binds the alpha-amino group of glycine through its pyridoxal phosphate cofactor; CO(2) is released and the remaining methylamine moiety is then transferred to the lipoamide cofactor of the H protein.</text>
</comment>
<evidence type="ECO:0000259" key="7">
    <source>
        <dbReference type="Pfam" id="PF02347"/>
    </source>
</evidence>
<feature type="domain" description="Glycine dehydrogenase C-terminal" evidence="8">
    <location>
        <begin position="361"/>
        <end position="457"/>
    </location>
</feature>
<dbReference type="OrthoDB" id="5287085at2"/>
<dbReference type="EC" id="1.4.4.2" evidence="3"/>
<dbReference type="SUPFAM" id="SSF53383">
    <property type="entry name" value="PLP-dependent transferases"/>
    <property type="match status" value="1"/>
</dbReference>
<dbReference type="NCBIfam" id="NF003346">
    <property type="entry name" value="PRK04366.1"/>
    <property type="match status" value="1"/>
</dbReference>
<dbReference type="Proteomes" id="UP000437748">
    <property type="component" value="Unassembled WGS sequence"/>
</dbReference>